<reference evidence="8 9" key="1">
    <citation type="submission" date="2020-05" db="EMBL/GenBank/DDBJ databases">
        <authorList>
            <person name="Whitworth D."/>
        </authorList>
    </citation>
    <scope>NUCLEOTIDE SEQUENCE [LARGE SCALE GENOMIC DNA]</scope>
    <source>
        <strain evidence="8 9">AM005</strain>
    </source>
</reference>
<dbReference type="InterPro" id="IPR009056">
    <property type="entry name" value="Cyt_c-like_dom"/>
</dbReference>
<dbReference type="GO" id="GO:0009055">
    <property type="term" value="F:electron transfer activity"/>
    <property type="evidence" value="ECO:0007669"/>
    <property type="project" value="InterPro"/>
</dbReference>
<evidence type="ECO:0000256" key="4">
    <source>
        <dbReference type="PROSITE-ProRule" id="PRU00433"/>
    </source>
</evidence>
<dbReference type="InterPro" id="IPR036909">
    <property type="entry name" value="Cyt_c-like_dom_sf"/>
</dbReference>
<feature type="signal peptide" evidence="6">
    <location>
        <begin position="1"/>
        <end position="19"/>
    </location>
</feature>
<feature type="compositionally biased region" description="Low complexity" evidence="5">
    <location>
        <begin position="46"/>
        <end position="57"/>
    </location>
</feature>
<gene>
    <name evidence="8" type="ORF">HNV28_19885</name>
</gene>
<dbReference type="Gene3D" id="1.10.760.10">
    <property type="entry name" value="Cytochrome c-like domain"/>
    <property type="match status" value="1"/>
</dbReference>
<keyword evidence="3 4" id="KW-0408">Iron</keyword>
<name>A0A7Y4MSK3_MYXXA</name>
<evidence type="ECO:0000256" key="1">
    <source>
        <dbReference type="ARBA" id="ARBA00022617"/>
    </source>
</evidence>
<evidence type="ECO:0000256" key="3">
    <source>
        <dbReference type="ARBA" id="ARBA00023004"/>
    </source>
</evidence>
<feature type="domain" description="Cytochrome c" evidence="7">
    <location>
        <begin position="18"/>
        <end position="111"/>
    </location>
</feature>
<dbReference type="GO" id="GO:0046872">
    <property type="term" value="F:metal ion binding"/>
    <property type="evidence" value="ECO:0007669"/>
    <property type="project" value="UniProtKB-KW"/>
</dbReference>
<evidence type="ECO:0000256" key="2">
    <source>
        <dbReference type="ARBA" id="ARBA00022723"/>
    </source>
</evidence>
<evidence type="ECO:0000256" key="5">
    <source>
        <dbReference type="SAM" id="MobiDB-lite"/>
    </source>
</evidence>
<feature type="chain" id="PRO_5031057237" evidence="6">
    <location>
        <begin position="20"/>
        <end position="155"/>
    </location>
</feature>
<sequence length="155" mass="16967">MKRLSLLSLLLLPGLAAGATDEGKLAFDKACAGCHTITPQSQSSGKTATAAKAAPAKQRGRSIDLGPLIPKRTPEQLRTWIAGPTQVNPKTSCDTRLVRVDDRDLLLNHLALSIHPPPPSREELLRQQFQQDLATRRAHQQRKANDPSRRSQGKK</sequence>
<accession>A0A7Y4MSK3</accession>
<comment type="caution">
    <text evidence="8">The sequence shown here is derived from an EMBL/GenBank/DDBJ whole genome shotgun (WGS) entry which is preliminary data.</text>
</comment>
<dbReference type="AlphaFoldDB" id="A0A7Y4MSK3"/>
<evidence type="ECO:0000256" key="6">
    <source>
        <dbReference type="SAM" id="SignalP"/>
    </source>
</evidence>
<dbReference type="RefSeq" id="WP_141618490.1">
    <property type="nucleotide sequence ID" value="NZ_JABFNS010000059.1"/>
</dbReference>
<protein>
    <submittedName>
        <fullName evidence="8">C-type cytochrome</fullName>
    </submittedName>
</protein>
<dbReference type="SUPFAM" id="SSF46626">
    <property type="entry name" value="Cytochrome c"/>
    <property type="match status" value="1"/>
</dbReference>
<dbReference type="EMBL" id="JABFNT010000061">
    <property type="protein sequence ID" value="NOJ80562.1"/>
    <property type="molecule type" value="Genomic_DNA"/>
</dbReference>
<keyword evidence="1 4" id="KW-0349">Heme</keyword>
<dbReference type="Proteomes" id="UP000533080">
    <property type="component" value="Unassembled WGS sequence"/>
</dbReference>
<keyword evidence="6" id="KW-0732">Signal</keyword>
<evidence type="ECO:0000313" key="8">
    <source>
        <dbReference type="EMBL" id="NOJ80562.1"/>
    </source>
</evidence>
<proteinExistence type="predicted"/>
<feature type="region of interest" description="Disordered" evidence="5">
    <location>
        <begin position="39"/>
        <end position="69"/>
    </location>
</feature>
<feature type="region of interest" description="Disordered" evidence="5">
    <location>
        <begin position="113"/>
        <end position="155"/>
    </location>
</feature>
<organism evidence="8 9">
    <name type="scientific">Myxococcus xanthus</name>
    <dbReference type="NCBI Taxonomy" id="34"/>
    <lineage>
        <taxon>Bacteria</taxon>
        <taxon>Pseudomonadati</taxon>
        <taxon>Myxococcota</taxon>
        <taxon>Myxococcia</taxon>
        <taxon>Myxococcales</taxon>
        <taxon>Cystobacterineae</taxon>
        <taxon>Myxococcaceae</taxon>
        <taxon>Myxococcus</taxon>
    </lineage>
</organism>
<evidence type="ECO:0000259" key="7">
    <source>
        <dbReference type="PROSITE" id="PS51007"/>
    </source>
</evidence>
<dbReference type="PROSITE" id="PS51007">
    <property type="entry name" value="CYTC"/>
    <property type="match status" value="1"/>
</dbReference>
<keyword evidence="2 4" id="KW-0479">Metal-binding</keyword>
<dbReference type="GO" id="GO:0020037">
    <property type="term" value="F:heme binding"/>
    <property type="evidence" value="ECO:0007669"/>
    <property type="project" value="InterPro"/>
</dbReference>
<evidence type="ECO:0000313" key="9">
    <source>
        <dbReference type="Proteomes" id="UP000533080"/>
    </source>
</evidence>